<dbReference type="InterPro" id="IPR001279">
    <property type="entry name" value="Metallo-B-lactamas"/>
</dbReference>
<dbReference type="InterPro" id="IPR036388">
    <property type="entry name" value="WH-like_DNA-bd_sf"/>
</dbReference>
<sequence length="353" mass="38574">MTARFDQAPWAEAGIQTVQPGVHRVPLPLPGDGLRAVNVYLLEDLADDGIVMIDGGWAIPEARKVLEDALAAIDRDPGDISHILVTHIHRDHYTQAVELRRLLGSRVYLGAGERPGLEMLDRLRSDQPVGSLRTLRAAGAGDLADRIEAMDHGGYDPSVWEAPDRWLGAETLRFGERGLRVVPTPGHTKGHVVFLDEERGLVFSGDHVLPHITPSIGFELAEPGGRPLADYLDSLRLMTRYADARLLPAHGPVADSTHTRVDELLTHHDERLARSLAALGENTLDAHAVARRLVWTRRAVPFAELSAFNQMLAINETAAHLDVLVLRGRATVAFADGVHRYMRAVTNGSAPSS</sequence>
<dbReference type="GO" id="GO:0016787">
    <property type="term" value="F:hydrolase activity"/>
    <property type="evidence" value="ECO:0007669"/>
    <property type="project" value="UniProtKB-KW"/>
</dbReference>
<dbReference type="EMBL" id="LLZJ01000095">
    <property type="protein sequence ID" value="KUL64346.1"/>
    <property type="molecule type" value="Genomic_DNA"/>
</dbReference>
<organism evidence="2 3">
    <name type="scientific">Streptomyces violaceusniger</name>
    <dbReference type="NCBI Taxonomy" id="68280"/>
    <lineage>
        <taxon>Bacteria</taxon>
        <taxon>Bacillati</taxon>
        <taxon>Actinomycetota</taxon>
        <taxon>Actinomycetes</taxon>
        <taxon>Kitasatosporales</taxon>
        <taxon>Streptomycetaceae</taxon>
        <taxon>Streptomyces</taxon>
        <taxon>Streptomyces violaceusniger group</taxon>
    </lineage>
</organism>
<proteinExistence type="predicted"/>
<accession>A0A0X3X766</accession>
<dbReference type="PANTHER" id="PTHR23131">
    <property type="entry name" value="ENDORIBONUCLEASE LACTB2"/>
    <property type="match status" value="1"/>
</dbReference>
<dbReference type="SMART" id="SM00849">
    <property type="entry name" value="Lactamase_B"/>
    <property type="match status" value="1"/>
</dbReference>
<keyword evidence="2" id="KW-0378">Hydrolase</keyword>
<evidence type="ECO:0000313" key="2">
    <source>
        <dbReference type="EMBL" id="KUL64346.1"/>
    </source>
</evidence>
<dbReference type="InterPro" id="IPR050662">
    <property type="entry name" value="Sec-metab_biosynth-thioest"/>
</dbReference>
<dbReference type="Proteomes" id="UP000053413">
    <property type="component" value="Unassembled WGS sequence"/>
</dbReference>
<evidence type="ECO:0000313" key="3">
    <source>
        <dbReference type="Proteomes" id="UP000053413"/>
    </source>
</evidence>
<comment type="caution">
    <text evidence="2">The sequence shown here is derived from an EMBL/GenBank/DDBJ whole genome shotgun (WGS) entry which is preliminary data.</text>
</comment>
<reference evidence="3" key="1">
    <citation type="submission" date="2015-10" db="EMBL/GenBank/DDBJ databases">
        <authorList>
            <person name="Ju K.-S."/>
            <person name="Doroghazi J.R."/>
            <person name="Metcalf W.W."/>
        </authorList>
    </citation>
    <scope>NUCLEOTIDE SEQUENCE [LARGE SCALE GENOMIC DNA]</scope>
    <source>
        <strain evidence="3">NRRL F-8817</strain>
    </source>
</reference>
<feature type="domain" description="Metallo-beta-lactamase" evidence="1">
    <location>
        <begin position="36"/>
        <end position="250"/>
    </location>
</feature>
<protein>
    <submittedName>
        <fullName evidence="2">MBL fold metallo-hydrolase</fullName>
    </submittedName>
</protein>
<name>A0A0X3X766_STRVO</name>
<dbReference type="SUPFAM" id="SSF56281">
    <property type="entry name" value="Metallo-hydrolase/oxidoreductase"/>
    <property type="match status" value="1"/>
</dbReference>
<dbReference type="Pfam" id="PF00753">
    <property type="entry name" value="Lactamase_B"/>
    <property type="match status" value="1"/>
</dbReference>
<gene>
    <name evidence="2" type="ORF">ADL28_09310</name>
</gene>
<dbReference type="OrthoDB" id="2971563at2"/>
<evidence type="ECO:0000259" key="1">
    <source>
        <dbReference type="SMART" id="SM00849"/>
    </source>
</evidence>
<dbReference type="Gene3D" id="1.10.10.10">
    <property type="entry name" value="Winged helix-like DNA-binding domain superfamily/Winged helix DNA-binding domain"/>
    <property type="match status" value="1"/>
</dbReference>
<dbReference type="Gene3D" id="3.60.15.10">
    <property type="entry name" value="Ribonuclease Z/Hydroxyacylglutathione hydrolase-like"/>
    <property type="match status" value="1"/>
</dbReference>
<dbReference type="PANTHER" id="PTHR23131:SF4">
    <property type="entry name" value="METALLO-BETA-LACTAMASE SUPERFAMILY POTEIN"/>
    <property type="match status" value="1"/>
</dbReference>
<dbReference type="AlphaFoldDB" id="A0A0X3X766"/>
<dbReference type="InterPro" id="IPR036866">
    <property type="entry name" value="RibonucZ/Hydroxyglut_hydro"/>
</dbReference>
<dbReference type="RefSeq" id="WP_059143254.1">
    <property type="nucleotide sequence ID" value="NZ_LLZJ01000095.1"/>
</dbReference>